<dbReference type="GO" id="GO:0006825">
    <property type="term" value="P:copper ion transport"/>
    <property type="evidence" value="ECO:0007669"/>
    <property type="project" value="InterPro"/>
</dbReference>
<dbReference type="AlphaFoldDB" id="K5B739"/>
<dbReference type="Pfam" id="PF05425">
    <property type="entry name" value="CopD"/>
    <property type="match status" value="1"/>
</dbReference>
<evidence type="ECO:0000256" key="1">
    <source>
        <dbReference type="ARBA" id="ARBA00004651"/>
    </source>
</evidence>
<dbReference type="Proteomes" id="UP000006265">
    <property type="component" value="Unassembled WGS sequence"/>
</dbReference>
<organism evidence="6 7">
    <name type="scientific">Mycolicibacterium hassiacum (strain DSM 44199 / CIP 105218 / JCM 12690 / 3849)</name>
    <name type="common">Mycobacterium hassiacum</name>
    <dbReference type="NCBI Taxonomy" id="1122247"/>
    <lineage>
        <taxon>Bacteria</taxon>
        <taxon>Bacillati</taxon>
        <taxon>Actinomycetota</taxon>
        <taxon>Actinomycetes</taxon>
        <taxon>Mycobacteriales</taxon>
        <taxon>Mycobacteriaceae</taxon>
        <taxon>Mycolicibacterium</taxon>
    </lineage>
</organism>
<keyword evidence="7" id="KW-1185">Reference proteome</keyword>
<dbReference type="OrthoDB" id="4641923at2"/>
<keyword evidence="2" id="KW-1003">Cell membrane</keyword>
<dbReference type="PANTHER" id="PTHR34820:SF4">
    <property type="entry name" value="INNER MEMBRANE PROTEIN YEBZ"/>
    <property type="match status" value="1"/>
</dbReference>
<keyword evidence="5" id="KW-0472">Membrane</keyword>
<dbReference type="InterPro" id="IPR032694">
    <property type="entry name" value="CopC/D"/>
</dbReference>
<evidence type="ECO:0000256" key="3">
    <source>
        <dbReference type="ARBA" id="ARBA00022692"/>
    </source>
</evidence>
<comment type="subcellular location">
    <subcellularLocation>
        <location evidence="1">Cell membrane</location>
        <topology evidence="1">Multi-pass membrane protein</topology>
    </subcellularLocation>
</comment>
<dbReference type="eggNOG" id="COG1276">
    <property type="taxonomic scope" value="Bacteria"/>
</dbReference>
<dbReference type="STRING" id="1122247.GCA_000379865_02359"/>
<evidence type="ECO:0000256" key="2">
    <source>
        <dbReference type="ARBA" id="ARBA00022475"/>
    </source>
</evidence>
<dbReference type="PATRIC" id="fig|1122247.3.peg.4546"/>
<evidence type="ECO:0000313" key="7">
    <source>
        <dbReference type="Proteomes" id="UP000006265"/>
    </source>
</evidence>
<evidence type="ECO:0000313" key="6">
    <source>
        <dbReference type="EMBL" id="EKF21278.1"/>
    </source>
</evidence>
<evidence type="ECO:0000256" key="4">
    <source>
        <dbReference type="ARBA" id="ARBA00022989"/>
    </source>
</evidence>
<keyword evidence="3" id="KW-0812">Transmembrane</keyword>
<gene>
    <name evidence="6" type="ORF">C731_4747</name>
</gene>
<dbReference type="EMBL" id="AMRA01000151">
    <property type="protein sequence ID" value="EKF21278.1"/>
    <property type="molecule type" value="Genomic_DNA"/>
</dbReference>
<keyword evidence="4" id="KW-1133">Transmembrane helix</keyword>
<evidence type="ECO:0000256" key="5">
    <source>
        <dbReference type="ARBA" id="ARBA00023136"/>
    </source>
</evidence>
<dbReference type="RefSeq" id="WP_005632408.1">
    <property type="nucleotide sequence ID" value="NZ_AMRA01000151.1"/>
</dbReference>
<reference evidence="6 7" key="1">
    <citation type="journal article" date="2012" name="J. Bacteriol.">
        <title>Genome sequence of Mycobacterium hassiacum DSM 44199, a rare source of heat-stable mycobacterial proteins.</title>
        <authorList>
            <person name="Tiago I."/>
            <person name="Maranha A."/>
            <person name="Mendes V."/>
            <person name="Alarico S."/>
            <person name="Moynihan P.J."/>
            <person name="Clarke A.J."/>
            <person name="Macedo-Ribeiro S."/>
            <person name="Pereira P.J."/>
            <person name="Empadinhas N."/>
        </authorList>
    </citation>
    <scope>NUCLEOTIDE SEQUENCE [LARGE SCALE GENOMIC DNA]</scope>
    <source>
        <strain evidence="7">DSM 44199 / CIP 105218 / JCM 12690 / 3849</strain>
    </source>
</reference>
<dbReference type="PANTHER" id="PTHR34820">
    <property type="entry name" value="INNER MEMBRANE PROTEIN YEBZ"/>
    <property type="match status" value="1"/>
</dbReference>
<comment type="caution">
    <text evidence="6">The sequence shown here is derived from an EMBL/GenBank/DDBJ whole genome shotgun (WGS) entry which is preliminary data.</text>
</comment>
<accession>K5B739</accession>
<protein>
    <submittedName>
        <fullName evidence="6">Copper resistance D family protein</fullName>
    </submittedName>
</protein>
<sequence>MTRRGAVGPVLAGVLVVLAASAAAWALAYPDGSVLATVLRAVCDGAAILTLGLAVAPLLDDDRHRGELLDRATVPLIVAAAGWLLAEVSRLLVAAADVAGVPFVRLDVSAVLSYASGLGRPAVLGVAAAGVSLVTALVSRGSRARGSANAVVVGAAAIGVVSRVLTGHFSVSGLGGAAVAVHVLAAALWCGALAGLVLTVAHRGRWARVLPRFSTLSLWCVAAMVGAGAVGAVDRLGSVADLVVTGYGRVLTAKLVLTSLLVVLGWRNRTLWLPAARGHRASAALSRTRAVVELTAMGVALTLAAGLAVTG</sequence>
<dbReference type="GO" id="GO:0005886">
    <property type="term" value="C:plasma membrane"/>
    <property type="evidence" value="ECO:0007669"/>
    <property type="project" value="UniProtKB-SubCell"/>
</dbReference>
<proteinExistence type="predicted"/>
<dbReference type="InterPro" id="IPR008457">
    <property type="entry name" value="Cu-R_CopD_dom"/>
</dbReference>
<name>K5B739_MYCHD</name>